<dbReference type="EMBL" id="PCRO01000026">
    <property type="protein sequence ID" value="PIP22808.1"/>
    <property type="molecule type" value="Genomic_DNA"/>
</dbReference>
<gene>
    <name evidence="9" type="primary">atpC</name>
    <name evidence="9" type="ORF">COX37_01995</name>
</gene>
<evidence type="ECO:0000259" key="8">
    <source>
        <dbReference type="Pfam" id="PF02823"/>
    </source>
</evidence>
<protein>
    <submittedName>
        <fullName evidence="9">ATP synthase F1 subunit epsilon</fullName>
    </submittedName>
</protein>
<dbReference type="Proteomes" id="UP000229976">
    <property type="component" value="Unassembled WGS sequence"/>
</dbReference>
<evidence type="ECO:0000313" key="9">
    <source>
        <dbReference type="EMBL" id="PIP22808.1"/>
    </source>
</evidence>
<dbReference type="NCBIfam" id="TIGR01216">
    <property type="entry name" value="ATP_synt_epsi"/>
    <property type="match status" value="1"/>
</dbReference>
<dbReference type="Pfam" id="PF02823">
    <property type="entry name" value="ATP-synt_DE_N"/>
    <property type="match status" value="1"/>
</dbReference>
<dbReference type="InterPro" id="IPR020546">
    <property type="entry name" value="ATP_synth_F1_dsu/esu_N"/>
</dbReference>
<dbReference type="AlphaFoldDB" id="A0A2G9YUA2"/>
<evidence type="ECO:0000256" key="2">
    <source>
        <dbReference type="ARBA" id="ARBA00005712"/>
    </source>
</evidence>
<evidence type="ECO:0000313" key="10">
    <source>
        <dbReference type="Proteomes" id="UP000229976"/>
    </source>
</evidence>
<keyword evidence="6 7" id="KW-0139">CF(1)</keyword>
<keyword evidence="4 7" id="KW-0406">Ion transport</keyword>
<organism evidence="9 10">
    <name type="scientific">Candidatus Nealsonbacteria bacterium CG23_combo_of_CG06-09_8_20_14_all_39_17</name>
    <dbReference type="NCBI Taxonomy" id="1974722"/>
    <lineage>
        <taxon>Bacteria</taxon>
        <taxon>Candidatus Nealsoniibacteriota</taxon>
    </lineage>
</organism>
<evidence type="ECO:0000256" key="5">
    <source>
        <dbReference type="ARBA" id="ARBA00023136"/>
    </source>
</evidence>
<comment type="caution">
    <text evidence="9">The sequence shown here is derived from an EMBL/GenBank/DDBJ whole genome shotgun (WGS) entry which is preliminary data.</text>
</comment>
<dbReference type="SUPFAM" id="SSF51344">
    <property type="entry name" value="Epsilon subunit of F1F0-ATP synthase N-terminal domain"/>
    <property type="match status" value="1"/>
</dbReference>
<reference evidence="9 10" key="1">
    <citation type="submission" date="2017-09" db="EMBL/GenBank/DDBJ databases">
        <title>Depth-based differentiation of microbial function through sediment-hosted aquifers and enrichment of novel symbionts in the deep terrestrial subsurface.</title>
        <authorList>
            <person name="Probst A.J."/>
            <person name="Ladd B."/>
            <person name="Jarett J.K."/>
            <person name="Geller-Mcgrath D.E."/>
            <person name="Sieber C.M."/>
            <person name="Emerson J.B."/>
            <person name="Anantharaman K."/>
            <person name="Thomas B.C."/>
            <person name="Malmstrom R."/>
            <person name="Stieglmeier M."/>
            <person name="Klingl A."/>
            <person name="Woyke T."/>
            <person name="Ryan C.M."/>
            <person name="Banfield J.F."/>
        </authorList>
    </citation>
    <scope>NUCLEOTIDE SEQUENCE [LARGE SCALE GENOMIC DNA]</scope>
    <source>
        <strain evidence="9">CG23_combo_of_CG06-09_8_20_14_all_39_17</strain>
    </source>
</reference>
<proteinExistence type="inferred from homology"/>
<dbReference type="CDD" id="cd12152">
    <property type="entry name" value="F1-ATPase_delta"/>
    <property type="match status" value="1"/>
</dbReference>
<evidence type="ECO:0000256" key="3">
    <source>
        <dbReference type="ARBA" id="ARBA00022448"/>
    </source>
</evidence>
<dbReference type="Gene3D" id="2.60.15.10">
    <property type="entry name" value="F0F1 ATP synthase delta/epsilon subunit, N-terminal"/>
    <property type="match status" value="1"/>
</dbReference>
<dbReference type="InterPro" id="IPR001469">
    <property type="entry name" value="ATP_synth_F1_dsu/esu"/>
</dbReference>
<comment type="similarity">
    <text evidence="2 7">Belongs to the ATPase epsilon chain family.</text>
</comment>
<keyword evidence="5" id="KW-0472">Membrane</keyword>
<evidence type="ECO:0000256" key="7">
    <source>
        <dbReference type="RuleBase" id="RU003656"/>
    </source>
</evidence>
<name>A0A2G9YUA2_9BACT</name>
<feature type="domain" description="ATP synthase F1 complex delta/epsilon subunit N-terminal" evidence="8">
    <location>
        <begin position="2"/>
        <end position="76"/>
    </location>
</feature>
<dbReference type="GO" id="GO:0012505">
    <property type="term" value="C:endomembrane system"/>
    <property type="evidence" value="ECO:0007669"/>
    <property type="project" value="UniProtKB-SubCell"/>
</dbReference>
<dbReference type="InterPro" id="IPR036771">
    <property type="entry name" value="ATPsynth_dsu/esu_N"/>
</dbReference>
<comment type="subunit">
    <text evidence="7">F-type ATPases have 2 components, CF(1) - the catalytic core - and CF(0) - the membrane proton channel. CF(1) has five subunits: alpha(3), beta(3), gamma(1), delta(1), epsilon(1). CF(0) has three main subunits: a, b and c.</text>
</comment>
<dbReference type="GO" id="GO:0046933">
    <property type="term" value="F:proton-transporting ATP synthase activity, rotational mechanism"/>
    <property type="evidence" value="ECO:0007669"/>
    <property type="project" value="InterPro"/>
</dbReference>
<keyword evidence="7" id="KW-0066">ATP synthesis</keyword>
<evidence type="ECO:0000256" key="1">
    <source>
        <dbReference type="ARBA" id="ARBA00004184"/>
    </source>
</evidence>
<comment type="subcellular location">
    <subcellularLocation>
        <location evidence="1">Endomembrane system</location>
        <topology evidence="1">Peripheral membrane protein</topology>
    </subcellularLocation>
</comment>
<evidence type="ECO:0000256" key="4">
    <source>
        <dbReference type="ARBA" id="ARBA00023065"/>
    </source>
</evidence>
<keyword evidence="3 7" id="KW-0813">Transport</keyword>
<dbReference type="GO" id="GO:0045259">
    <property type="term" value="C:proton-transporting ATP synthase complex"/>
    <property type="evidence" value="ECO:0007669"/>
    <property type="project" value="UniProtKB-KW"/>
</dbReference>
<sequence length="77" mass="8572">MFLSIFAINKIIFQGEVSAVFLPGVEGDLMILPDHAPLLTFLKSGQIRIETKDGGKNSWEVERGILEVRENEVAVLM</sequence>
<evidence type="ECO:0000256" key="6">
    <source>
        <dbReference type="ARBA" id="ARBA00023196"/>
    </source>
</evidence>
<accession>A0A2G9YUA2</accession>